<evidence type="ECO:0000313" key="2">
    <source>
        <dbReference type="EMBL" id="RKK71102.1"/>
    </source>
</evidence>
<accession>A0A420MSU4</accession>
<proteinExistence type="predicted"/>
<reference evidence="2 3" key="1">
    <citation type="journal article" date="2018" name="Sci. Rep.">
        <title>Characterisation of pathogen-specific regions and novel effector candidates in Fusarium oxysporum f. sp. cepae.</title>
        <authorList>
            <person name="Armitage A.D."/>
            <person name="Taylor A."/>
            <person name="Sobczyk M.K."/>
            <person name="Baxter L."/>
            <person name="Greenfield B.P."/>
            <person name="Bates H.J."/>
            <person name="Wilson F."/>
            <person name="Jackson A.C."/>
            <person name="Ott S."/>
            <person name="Harrison R.J."/>
            <person name="Clarkson J.P."/>
        </authorList>
    </citation>
    <scope>NUCLEOTIDE SEQUENCE [LARGE SCALE GENOMIC DNA]</scope>
    <source>
        <strain evidence="2 3">Fo_A13</strain>
    </source>
</reference>
<dbReference type="VEuPathDB" id="FungiDB:FOC1_g10005678"/>
<dbReference type="VEuPathDB" id="FungiDB:FOIG_11486"/>
<gene>
    <name evidence="2" type="ORF">BFJ69_g11262</name>
</gene>
<sequence>MRRAEANRDIVWAKIDQVTQKHVADFENTCVYELLSRPQTLRRTAEWVEPAKTDSKAESITNRDLWELNKPPSKLFLDEPAQEPKKFKPEIKSKTKGDPTEGYVCTVGKVLEV</sequence>
<feature type="region of interest" description="Disordered" evidence="1">
    <location>
        <begin position="77"/>
        <end position="99"/>
    </location>
</feature>
<dbReference type="EMBL" id="MRCX01000121">
    <property type="protein sequence ID" value="RKK71102.1"/>
    <property type="molecule type" value="Genomic_DNA"/>
</dbReference>
<organism evidence="2 3">
    <name type="scientific">Fusarium oxysporum</name>
    <name type="common">Fusarium vascular wilt</name>
    <dbReference type="NCBI Taxonomy" id="5507"/>
    <lineage>
        <taxon>Eukaryota</taxon>
        <taxon>Fungi</taxon>
        <taxon>Dikarya</taxon>
        <taxon>Ascomycota</taxon>
        <taxon>Pezizomycotina</taxon>
        <taxon>Sordariomycetes</taxon>
        <taxon>Hypocreomycetidae</taxon>
        <taxon>Hypocreales</taxon>
        <taxon>Nectriaceae</taxon>
        <taxon>Fusarium</taxon>
        <taxon>Fusarium oxysporum species complex</taxon>
    </lineage>
</organism>
<dbReference type="VEuPathDB" id="FungiDB:HZS61_010901"/>
<comment type="caution">
    <text evidence="2">The sequence shown here is derived from an EMBL/GenBank/DDBJ whole genome shotgun (WGS) entry which is preliminary data.</text>
</comment>
<dbReference type="VEuPathDB" id="FungiDB:FOC4_g10005554"/>
<evidence type="ECO:0000313" key="3">
    <source>
        <dbReference type="Proteomes" id="UP000285084"/>
    </source>
</evidence>
<dbReference type="VEuPathDB" id="FungiDB:FOZG_15383"/>
<name>A0A420MSU4_FUSOX</name>
<dbReference type="VEuPathDB" id="FungiDB:FOXG_13368"/>
<feature type="compositionally biased region" description="Basic and acidic residues" evidence="1">
    <location>
        <begin position="82"/>
        <end position="99"/>
    </location>
</feature>
<dbReference type="Proteomes" id="UP000285084">
    <property type="component" value="Unassembled WGS sequence"/>
</dbReference>
<dbReference type="AlphaFoldDB" id="A0A420MSU4"/>
<evidence type="ECO:0000256" key="1">
    <source>
        <dbReference type="SAM" id="MobiDB-lite"/>
    </source>
</evidence>
<protein>
    <submittedName>
        <fullName evidence="2">Uncharacterized protein</fullName>
    </submittedName>
</protein>